<sequence>MNVKCVVKRAQPEEPLRSRGHALRRPPLPSPATPESQPWMRQPREHLCCEAAHGAMMRGKGLTSWQEKGATRAVKVAGQPCLAAHQCGATWQGRDSGGEGGAGAIWKGHDATWGSHGATCVGCDVSQNLRVIEFRHHSNRVIWCQLKRYLSH</sequence>
<keyword evidence="3" id="KW-1185">Reference proteome</keyword>
<protein>
    <submittedName>
        <fullName evidence="2">Uncharacterized protein</fullName>
    </submittedName>
</protein>
<evidence type="ECO:0000256" key="1">
    <source>
        <dbReference type="SAM" id="MobiDB-lite"/>
    </source>
</evidence>
<organism evidence="2 3">
    <name type="scientific">Portunus trituberculatus</name>
    <name type="common">Swimming crab</name>
    <name type="synonym">Neptunus trituberculatus</name>
    <dbReference type="NCBI Taxonomy" id="210409"/>
    <lineage>
        <taxon>Eukaryota</taxon>
        <taxon>Metazoa</taxon>
        <taxon>Ecdysozoa</taxon>
        <taxon>Arthropoda</taxon>
        <taxon>Crustacea</taxon>
        <taxon>Multicrustacea</taxon>
        <taxon>Malacostraca</taxon>
        <taxon>Eumalacostraca</taxon>
        <taxon>Eucarida</taxon>
        <taxon>Decapoda</taxon>
        <taxon>Pleocyemata</taxon>
        <taxon>Brachyura</taxon>
        <taxon>Eubrachyura</taxon>
        <taxon>Portunoidea</taxon>
        <taxon>Portunidae</taxon>
        <taxon>Portuninae</taxon>
        <taxon>Portunus</taxon>
    </lineage>
</organism>
<dbReference type="AlphaFoldDB" id="A0A5B7G3A2"/>
<evidence type="ECO:0000313" key="3">
    <source>
        <dbReference type="Proteomes" id="UP000324222"/>
    </source>
</evidence>
<dbReference type="Proteomes" id="UP000324222">
    <property type="component" value="Unassembled WGS sequence"/>
</dbReference>
<reference evidence="2 3" key="1">
    <citation type="submission" date="2019-05" db="EMBL/GenBank/DDBJ databases">
        <title>Another draft genome of Portunus trituberculatus and its Hox gene families provides insights of decapod evolution.</title>
        <authorList>
            <person name="Jeong J.-H."/>
            <person name="Song I."/>
            <person name="Kim S."/>
            <person name="Choi T."/>
            <person name="Kim D."/>
            <person name="Ryu S."/>
            <person name="Kim W."/>
        </authorList>
    </citation>
    <scope>NUCLEOTIDE SEQUENCE [LARGE SCALE GENOMIC DNA]</scope>
    <source>
        <tissue evidence="2">Muscle</tissue>
    </source>
</reference>
<feature type="region of interest" description="Disordered" evidence="1">
    <location>
        <begin position="1"/>
        <end position="40"/>
    </location>
</feature>
<proteinExistence type="predicted"/>
<comment type="caution">
    <text evidence="2">The sequence shown here is derived from an EMBL/GenBank/DDBJ whole genome shotgun (WGS) entry which is preliminary data.</text>
</comment>
<evidence type="ECO:0000313" key="2">
    <source>
        <dbReference type="EMBL" id="MPC51905.1"/>
    </source>
</evidence>
<name>A0A5B7G3A2_PORTR</name>
<gene>
    <name evidence="2" type="ORF">E2C01_045761</name>
</gene>
<accession>A0A5B7G3A2</accession>
<dbReference type="EMBL" id="VSRR010010495">
    <property type="protein sequence ID" value="MPC51905.1"/>
    <property type="molecule type" value="Genomic_DNA"/>
</dbReference>